<keyword evidence="4" id="KW-1185">Reference proteome</keyword>
<dbReference type="STRING" id="1406858.GCA_000710895_03817"/>
<dbReference type="Pfam" id="PF01738">
    <property type="entry name" value="DLH"/>
    <property type="match status" value="1"/>
</dbReference>
<accession>A0A379JHT3</accession>
<evidence type="ECO:0000259" key="2">
    <source>
        <dbReference type="Pfam" id="PF01738"/>
    </source>
</evidence>
<proteinExistence type="inferred from homology"/>
<keyword evidence="3" id="KW-0378">Hydrolase</keyword>
<dbReference type="Gene3D" id="3.40.50.1820">
    <property type="entry name" value="alpha/beta hydrolase"/>
    <property type="match status" value="1"/>
</dbReference>
<name>A0A379JHT3_9NOCA</name>
<evidence type="ECO:0000313" key="4">
    <source>
        <dbReference type="Proteomes" id="UP000255467"/>
    </source>
</evidence>
<dbReference type="Proteomes" id="UP000255467">
    <property type="component" value="Unassembled WGS sequence"/>
</dbReference>
<dbReference type="AlphaFoldDB" id="A0A379JHT3"/>
<dbReference type="GO" id="GO:0016787">
    <property type="term" value="F:hydrolase activity"/>
    <property type="evidence" value="ECO:0007669"/>
    <property type="project" value="UniProtKB-KW"/>
</dbReference>
<dbReference type="InterPro" id="IPR002925">
    <property type="entry name" value="Dienelactn_hydro"/>
</dbReference>
<evidence type="ECO:0000256" key="1">
    <source>
        <dbReference type="ARBA" id="ARBA00008645"/>
    </source>
</evidence>
<dbReference type="PANTHER" id="PTHR22946">
    <property type="entry name" value="DIENELACTONE HYDROLASE DOMAIN-CONTAINING PROTEIN-RELATED"/>
    <property type="match status" value="1"/>
</dbReference>
<protein>
    <submittedName>
        <fullName evidence="3">Alpha/beta hydrolase family</fullName>
    </submittedName>
</protein>
<dbReference type="InterPro" id="IPR029058">
    <property type="entry name" value="AB_hydrolase_fold"/>
</dbReference>
<organism evidence="3 4">
    <name type="scientific">Nocardia otitidiscaviarum</name>
    <dbReference type="NCBI Taxonomy" id="1823"/>
    <lineage>
        <taxon>Bacteria</taxon>
        <taxon>Bacillati</taxon>
        <taxon>Actinomycetota</taxon>
        <taxon>Actinomycetes</taxon>
        <taxon>Mycobacteriales</taxon>
        <taxon>Nocardiaceae</taxon>
        <taxon>Nocardia</taxon>
    </lineage>
</organism>
<dbReference type="InterPro" id="IPR050261">
    <property type="entry name" value="FrsA_esterase"/>
</dbReference>
<reference evidence="3 4" key="1">
    <citation type="submission" date="2018-06" db="EMBL/GenBank/DDBJ databases">
        <authorList>
            <consortium name="Pathogen Informatics"/>
            <person name="Doyle S."/>
        </authorList>
    </citation>
    <scope>NUCLEOTIDE SEQUENCE [LARGE SCALE GENOMIC DNA]</scope>
    <source>
        <strain evidence="3 4">NCTC1934</strain>
    </source>
</reference>
<comment type="similarity">
    <text evidence="1">Belongs to the AB hydrolase superfamily.</text>
</comment>
<evidence type="ECO:0000313" key="3">
    <source>
        <dbReference type="EMBL" id="SUD48035.1"/>
    </source>
</evidence>
<dbReference type="OrthoDB" id="9810066at2"/>
<feature type="domain" description="Dienelactone hydrolase" evidence="2">
    <location>
        <begin position="93"/>
        <end position="205"/>
    </location>
</feature>
<gene>
    <name evidence="3" type="ORF">NCTC1934_05362</name>
</gene>
<dbReference type="SUPFAM" id="SSF53474">
    <property type="entry name" value="alpha/beta-Hydrolases"/>
    <property type="match status" value="1"/>
</dbReference>
<dbReference type="EMBL" id="UGRY01000004">
    <property type="protein sequence ID" value="SUD48035.1"/>
    <property type="molecule type" value="Genomic_DNA"/>
</dbReference>
<sequence>MTFDDPRDSGRRLRDDDIRVTSGKTTLTGHLTIPERPMGLVVFAHGSGSGRYSPRNRHVAAVLDRAGIGTLLVDLLTPNEEAARANVFDIELLARRLADVTRALATESRTDGLALGYFGASTGAAAALYAAADPELGVRTVVSRGGRPDLAGAALSRVQAPTLLIVGGDDPLVLELNHGAQAAMTCETEIRVIPGASHLFVEEGTLDQVAGLARDWFTTRLAPATAAS</sequence>